<evidence type="ECO:0000256" key="1">
    <source>
        <dbReference type="ARBA" id="ARBA00004906"/>
    </source>
</evidence>
<evidence type="ECO:0000256" key="5">
    <source>
        <dbReference type="PROSITE-ProRule" id="PRU00104"/>
    </source>
</evidence>
<dbReference type="Pfam" id="PF00632">
    <property type="entry name" value="HECT"/>
    <property type="match status" value="1"/>
</dbReference>
<proteinExistence type="predicted"/>
<feature type="repeat" description="RCC1" evidence="6">
    <location>
        <begin position="492"/>
        <end position="550"/>
    </location>
</feature>
<dbReference type="Pfam" id="PF25390">
    <property type="entry name" value="WD40_RLD"/>
    <property type="match status" value="1"/>
</dbReference>
<feature type="domain" description="HECT" evidence="8">
    <location>
        <begin position="3732"/>
        <end position="4071"/>
    </location>
</feature>
<feature type="repeat" description="RCC1" evidence="6">
    <location>
        <begin position="437"/>
        <end position="489"/>
    </location>
</feature>
<dbReference type="GO" id="GO:0004842">
    <property type="term" value="F:ubiquitin-protein transferase activity"/>
    <property type="evidence" value="ECO:0007669"/>
    <property type="project" value="InterPro"/>
</dbReference>
<dbReference type="SMART" id="SM01337">
    <property type="entry name" value="APC10"/>
    <property type="match status" value="1"/>
</dbReference>
<evidence type="ECO:0000256" key="6">
    <source>
        <dbReference type="PROSITE-ProRule" id="PRU00235"/>
    </source>
</evidence>
<reference evidence="10" key="1">
    <citation type="submission" date="2021-05" db="EMBL/GenBank/DDBJ databases">
        <authorList>
            <person name="Alioto T."/>
            <person name="Alioto T."/>
            <person name="Gomez Garrido J."/>
        </authorList>
    </citation>
    <scope>NUCLEOTIDE SEQUENCE</scope>
</reference>
<feature type="repeat" description="RCC1" evidence="6">
    <location>
        <begin position="2478"/>
        <end position="2529"/>
    </location>
</feature>
<feature type="repeat" description="RCC1" evidence="6">
    <location>
        <begin position="3498"/>
        <end position="3549"/>
    </location>
</feature>
<name>A0A8D8SVM4_9HEMI</name>
<feature type="repeat" description="RCC1" evidence="6">
    <location>
        <begin position="3333"/>
        <end position="3385"/>
    </location>
</feature>
<dbReference type="Gene3D" id="2.130.10.30">
    <property type="entry name" value="Regulator of chromosome condensation 1/beta-lactamase-inhibitor protein II"/>
    <property type="match status" value="4"/>
</dbReference>
<evidence type="ECO:0000256" key="7">
    <source>
        <dbReference type="SAM" id="MobiDB-lite"/>
    </source>
</evidence>
<dbReference type="GO" id="GO:0009966">
    <property type="term" value="P:regulation of signal transduction"/>
    <property type="evidence" value="ECO:0007669"/>
    <property type="project" value="UniProtKB-ARBA"/>
</dbReference>
<feature type="repeat" description="RCC1" evidence="6">
    <location>
        <begin position="551"/>
        <end position="602"/>
    </location>
</feature>
<feature type="repeat" description="RCC1" evidence="6">
    <location>
        <begin position="3550"/>
        <end position="3602"/>
    </location>
</feature>
<dbReference type="SMART" id="SM00119">
    <property type="entry name" value="HECTc"/>
    <property type="match status" value="1"/>
</dbReference>
<feature type="active site" description="Glycyl thioester intermediate" evidence="5">
    <location>
        <position position="4039"/>
    </location>
</feature>
<dbReference type="UniPathway" id="UPA00143"/>
<feature type="domain" description="DOC" evidence="9">
    <location>
        <begin position="2148"/>
        <end position="2331"/>
    </location>
</feature>
<evidence type="ECO:0000256" key="2">
    <source>
        <dbReference type="ARBA" id="ARBA00022679"/>
    </source>
</evidence>
<protein>
    <submittedName>
        <fullName evidence="10">E3 ubiquitin-protein ligase HERC2</fullName>
    </submittedName>
</protein>
<accession>A0A8D8SVM4</accession>
<dbReference type="SUPFAM" id="SSF56204">
    <property type="entry name" value="Hect, E3 ligase catalytic domain"/>
    <property type="match status" value="1"/>
</dbReference>
<dbReference type="InterPro" id="IPR000408">
    <property type="entry name" value="Reg_chr_condens"/>
</dbReference>
<dbReference type="GO" id="GO:0016567">
    <property type="term" value="P:protein ubiquitination"/>
    <property type="evidence" value="ECO:0007669"/>
    <property type="project" value="UniProtKB-UniPathway"/>
</dbReference>
<feature type="compositionally biased region" description="Acidic residues" evidence="7">
    <location>
        <begin position="2046"/>
        <end position="2063"/>
    </location>
</feature>
<evidence type="ECO:0000256" key="3">
    <source>
        <dbReference type="ARBA" id="ARBA00022737"/>
    </source>
</evidence>
<dbReference type="PROSITE" id="PS51284">
    <property type="entry name" value="DOC"/>
    <property type="match status" value="1"/>
</dbReference>
<comment type="pathway">
    <text evidence="1">Protein modification; protein ubiquitination.</text>
</comment>
<dbReference type="Gene3D" id="3.30.2410.10">
    <property type="entry name" value="Hect, E3 ligase catalytic domain"/>
    <property type="match status" value="1"/>
</dbReference>
<dbReference type="InterPro" id="IPR000569">
    <property type="entry name" value="HECT_dom"/>
</dbReference>
<evidence type="ECO:0000259" key="9">
    <source>
        <dbReference type="PROSITE" id="PS51284"/>
    </source>
</evidence>
<feature type="region of interest" description="Disordered" evidence="7">
    <location>
        <begin position="2020"/>
        <end position="2072"/>
    </location>
</feature>
<dbReference type="InterPro" id="IPR006624">
    <property type="entry name" value="Beta-propeller_rpt_TECPR"/>
</dbReference>
<dbReference type="PROSITE" id="PS50237">
    <property type="entry name" value="HECT"/>
    <property type="match status" value="1"/>
</dbReference>
<dbReference type="Gene3D" id="2.60.120.260">
    <property type="entry name" value="Galactose-binding domain-like"/>
    <property type="match status" value="1"/>
</dbReference>
<dbReference type="Gene3D" id="3.30.2160.10">
    <property type="entry name" value="Hect, E3 ligase catalytic domain"/>
    <property type="match status" value="1"/>
</dbReference>
<evidence type="ECO:0000256" key="4">
    <source>
        <dbReference type="ARBA" id="ARBA00022786"/>
    </source>
</evidence>
<dbReference type="InterPro" id="IPR058923">
    <property type="entry name" value="RCC1-like_dom"/>
</dbReference>
<feature type="repeat" description="RCC1" evidence="6">
    <location>
        <begin position="3277"/>
        <end position="3332"/>
    </location>
</feature>
<keyword evidence="3" id="KW-0677">Repeat</keyword>
<dbReference type="InterPro" id="IPR016024">
    <property type="entry name" value="ARM-type_fold"/>
</dbReference>
<dbReference type="InterPro" id="IPR004939">
    <property type="entry name" value="APC_su10/DOC_dom"/>
</dbReference>
<dbReference type="PANTHER" id="PTHR22870">
    <property type="entry name" value="REGULATOR OF CHROMOSOME CONDENSATION"/>
    <property type="match status" value="1"/>
</dbReference>
<evidence type="ECO:0000259" key="8">
    <source>
        <dbReference type="PROSITE" id="PS50237"/>
    </source>
</evidence>
<dbReference type="InterPro" id="IPR035983">
    <property type="entry name" value="Hect_E3_ubiquitin_ligase"/>
</dbReference>
<keyword evidence="4 5" id="KW-0833">Ubl conjugation pathway</keyword>
<evidence type="ECO:0000313" key="10">
    <source>
        <dbReference type="EMBL" id="CAG6673152.1"/>
    </source>
</evidence>
<dbReference type="SUPFAM" id="SSF48371">
    <property type="entry name" value="ARM repeat"/>
    <property type="match status" value="1"/>
</dbReference>
<dbReference type="InterPro" id="IPR009091">
    <property type="entry name" value="RCC1/BLIP-II"/>
</dbReference>
<feature type="repeat" description="RCC1" evidence="6">
    <location>
        <begin position="3223"/>
        <end position="3276"/>
    </location>
</feature>
<dbReference type="SUPFAM" id="SSF50985">
    <property type="entry name" value="RCC1/BLIP-II"/>
    <property type="match status" value="3"/>
</dbReference>
<dbReference type="Gene3D" id="3.90.1750.10">
    <property type="entry name" value="Hect, E3 ligase catalytic domains"/>
    <property type="match status" value="1"/>
</dbReference>
<organism evidence="10">
    <name type="scientific">Cacopsylla melanoneura</name>
    <dbReference type="NCBI Taxonomy" id="428564"/>
    <lineage>
        <taxon>Eukaryota</taxon>
        <taxon>Metazoa</taxon>
        <taxon>Ecdysozoa</taxon>
        <taxon>Arthropoda</taxon>
        <taxon>Hexapoda</taxon>
        <taxon>Insecta</taxon>
        <taxon>Pterygota</taxon>
        <taxon>Neoptera</taxon>
        <taxon>Paraneoptera</taxon>
        <taxon>Hemiptera</taxon>
        <taxon>Sternorrhyncha</taxon>
        <taxon>Psylloidea</taxon>
        <taxon>Psyllidae</taxon>
        <taxon>Psyllinae</taxon>
        <taxon>Cacopsylla</taxon>
    </lineage>
</organism>
<dbReference type="InterPro" id="IPR051210">
    <property type="entry name" value="Ub_ligase/GEF_domain"/>
</dbReference>
<dbReference type="PANTHER" id="PTHR22870:SF408">
    <property type="entry name" value="OS09G0560450 PROTEIN"/>
    <property type="match status" value="1"/>
</dbReference>
<dbReference type="Pfam" id="PF00415">
    <property type="entry name" value="RCC1"/>
    <property type="match status" value="3"/>
</dbReference>
<dbReference type="SUPFAM" id="SSF49785">
    <property type="entry name" value="Galactose-binding domain-like"/>
    <property type="match status" value="1"/>
</dbReference>
<dbReference type="EMBL" id="HBUF01230477">
    <property type="protein sequence ID" value="CAG6673152.1"/>
    <property type="molecule type" value="Transcribed_RNA"/>
</dbReference>
<dbReference type="SMART" id="SM00706">
    <property type="entry name" value="TECPR"/>
    <property type="match status" value="5"/>
</dbReference>
<feature type="compositionally biased region" description="Low complexity" evidence="7">
    <location>
        <begin position="2033"/>
        <end position="2042"/>
    </location>
</feature>
<dbReference type="PROSITE" id="PS50012">
    <property type="entry name" value="RCC1_3"/>
    <property type="match status" value="9"/>
</dbReference>
<sequence length="4096" mass="464505">MSQSYWCNCCFHKDKDNCQPVFKKEVTSDQLLNFWTLGKLPEPTELIDFIGLINHEGTEIIKSALIPDDLHETYLQCDYSDNTSRHFSKTPDYDDSISIGNEDVDDCEDYKADQKVNVCKIQKALPCIMVLMTDEKSKSDINLFEKCLLTLETCIDLSPSCPHHCKIMTTTIEFFSNVVFNQSIEKDNMLITSVSLNILLVLVFLQASLNQFLDLVLKLLNSPKFKTNKLNESFKKNALTFLSVFSNVVKRMPKKETEVQTLPTITNDPLTVEYLTRIIMEGLDILARSYLKSLTELQNDQEVYVWESSKSCVRSVKLLDSNSSIVEMTVFRNTILIRTSDNELYCKVGVCSAQRIDMDCSIVKMASHIQADRALVISQDGEVYNIGDSSFTTDGCDSTSSNEGVMDLVKVFFVNDHVKIKFVACGDNYCAAINELGEVFTWGNNAEGRLGQGHDNHAVLPVQIKIPSEHKAVEVALGSGDHAHALVLTEFGYIYGFGCNLNGKLGVPLISVSGSPILTVKSPILVSTLVSVQPKHVYVGEECSFVLTQSGQIYSWGSGQNYIHGHSHLNALTVPTLIADLKDEKFKHISVGQHHCLAVTQDGHLYTWGQSHDKYNDYIVPSRFYTVSNMKVEHCVAGTDCNFAWGVHEDNVQDESFVLELSAQTFQNLYEFLKRREFVGATLSLLELHCYLWYKRRHSLRQDIDKELKSNYISLLCTLIRQNNVHREQGVQSLKLFLGTFLITLEDNINLLNDLLEKEDISKYWLVINNVLATLLSKRFSQTEIRAYFEYSKNPNGVLSLDKLWRKMFSWQITWASNKEMRTTREYLIQFVSLVQDVLFESSTSNNIPSNEQNILEFLRVLVEQCVICFSVLKPLRLDELVFCLMPLLQKTMCHLIKAEENLLISVSSHHYVELLLPLLNTLDQVYTIDTDRRYNTHTEQSILHAQDIIEAIQSMRTAVTLQRNQSDIVMIEDDHVDDFVSIKKAIAFFLGRCAHRNANSIIENIPCRMKYQFLRGGLCMDNTAPCDVDSNLKVCGIPTVDVQNILFKHFCKGRNEEPSSTVHSLVEKTLSLALCCLVKQANIEQLLQQHMLANFTEKSRVFVTLTQSLVNLKIELLKRKHMSPEEHEKLVHNIRLKCIFLINEVNSCCDRQVYLLNQFIYLGKPFTEQPKSECAFSIENMFSEDELCRIINAMYYFLISDEGAEFLDKIRETFHYQNLTAKCRLQGYGDAISLLQGDFSLAVKSSFLLGWTTSHKRPKVSYCLDGLFFIDSNMKYELLDSTITLYSSVLEVVIDACKENYIPTISSNNAHLLCVTFSFLCNVYSPVDLSSVLNPNFLQLLEKVYTSICGEPYSGISIYDAKVKAWIGSRVIYLDTIFSEENEGTVIDFNMTSNIVTMRNEQGKIFKDFASRFTLVKEFEEVKHGSPCVVPIREVFFKKLINGEMDISILLRFLLRNMLYALYISACMFVEYKADNFHTLNNALPCMKAFGKVETLSPLFINCLTSYSQVCDALFCDTDNWVYYIIINAKKFAYSMEQVALLRILKNILVNCTKVDPDIQSPILNALYSEISDLVSETSSQHPADYSNASYDTRVCLLEEFQNVLQYISYIASWRTEYLRFITKSAENVVTSTKFLEHGCGGGSGGGGGCMARDKDFIATCLLFSHSLGIPRCGAQMTYSFQDNQAQHFFVSDVLSKDKLILVDKVSAKTFYVVETDSKNLINVDVHVTSHVDVDVLQDNSSVREFLVLLLKLASTQLTLVPVELNQSVLWNYQIHLLALRAITGCILHNTQLVRWLLQQPWDDSTTEDTLPTSLLDSFLSNAILLPSIDYSNYSLKEITASLNSVVNHLQWEDSYGKPSLSYIVDTSEMKDHKSQLVYTNGSFSFYLTKEDFLSEKDYFNYVKSHCYIGQFILPYHGDSNRRIYGVIKCIDENSIEAMYTCYAKSEIWFETESFDSILLVQNGTRYNFKLDETVSVKKQIAVPLLGWGNTGGHFTSGTIVEISKDLSDEPVYTIKTYTESEQYNRGGGGNDNSSDCISSSDSDHSDDDSFDEDEDNEDESEQTTTSPEPKDEEKLFLTCYHHEMQIQQIYEQKCTLCNKVIEGGIYKCISTDEQSEQTCCPFCVLRLDTYSFIRYHQTANRASFEDTVGELFNFIELFSSDNPILKLNNENLLINWEDVITGYRVSSAEKQGPHLFITNSYWQSDGLPGTHWIKLNIKEDIVIFSLTLDVANVEKALMPSLIVLYGGQDRNEMEELKRINVSIGSSVVELISNTNMYYKNVDILIKECYENGRNCRINSLNIVGKRNDSNSAFKQPETTFLCDYNSKMKENYIDDSSTDSNVLEIVVNDMNNLNYTPQILIYGIDLDNSNRIKYKDVYESVKLGECCKESIPLTNIIKQKPVQITCGINMTFYVNYQGVVFADGNDYSRSEGLLGVGQTHQNSGELLQVTTLSNYVVKKVAINSYGLFAIAMTYDGQIFSWGHNTYGQLGLGHRMHMKVPQPLLSLSCSFICDVSCGVTHAAAVTTLGELYIWGHFGALDDLDEDQFMTMTPFKVVSFTNIIIQVMCGRGGVTLVLDSEHNVFAWVTPKNDLTSVSPLSSPPQRVKSLCDIDVVGLECGAWSSLALTGICQVYIWSNNFNFPAVLVKVDAPIIHIAAGADYCFAIAKNKQIYVWRDKEHHNDPRPRDSPEVHPLESATQSMKLATDEYLRIASGSTHFIVYTFKETHKTNSSIVETICCKSKNNMEASACPEDIHGEYPRDNSPPLIDQVVDLAIGAKQRAAEQLIYTLKIQASHMVLHTSLHNLGLHEMFRKENHFNRKNQVTGTSSNFAAVDTLVKFIQSDMSESDFIKCFKPSSMRPLLHLMKIYMNLGQMNKVRALQSLLSVLTKDNPTISNICLGLMIKELDNVFSRYLTMRNSHLTVSYYEKDVPQGSIYFKGGVSHLTVNIGFNLMSIFNRRDDVKIYDSNGKLVASFLYAEEIENNRYSPAVMVKGNKIEYLDSVDPQWRGEKLAWNLEVHSHCKVNFLQIQAEPCLDTVKLLESTLTRGCNHLALQGALWRVLQQPDKLSIRNTTWCVEKLVSNVSKQSTPQLAKKAKFLSNAVLNQHVFEQPTSNGDPYMNSDYYKNLLALSCKLDVNISFQWFSDYRQSYQIAESLIQREMTTNQTDLIQEKIPKLKIEPAEFEKIKTFSEQQDAQLLDWFTKNPASWKGENNTDPSRITSCFGWGHNHRGQLGFLQTDVLKIKTPTYLDVLSDLNPSMIVGGDQSVFAIGWNGQVYAMGSNAQCRLGVTNESPLQVVTKPTLVKLPAVPITKVAVNPSGRHTLALTSQGEVFVWGDNRHGQHGMHTADLHEKPRKITTFEKDDVIIDIACGGTHCVAINDKNQLYTWGKELHMRMSTNEMARRQNKAKLHVPLKVKFQMKGKNLKVEKASCGPCDAQTFALTHDGSLWYWGCDEFHETKPDDMLVPKKVDFLCNKGVIQIECGASFFVALLDNGSVYSWGKSEHYSLGKGAVQYVQTPQRVLGLLEKKVTSIAVGALHCIACTSEGEVYTWGDNDQGQLGNDTTLAEKTPRKVLIIPPSNKSVTAICGSAHSIVLAVKEPFVPALPKVVPPEYYLLQDIPINLLRYRMMYLYRISSMLAPFLLMLPQRGSLVTYNNLKNKLLYSVRENTLKKVLKKTMMPEYSRDYPPRVLTLKRNHSFNIDIPTDDIVFTKTTFEQMSFKYVPIIRDQLLLPSRLWKVIFLGESVDDAGGGYNECLSELCEELRDHSLLKVLIPTPNSNDENGSNRDKFVLNPDPFPASGSNDKLFLFLGILLGIAIRTGQYLNLFLAEPIWTLITGDILSLHDLMEIDQNFITVLSNMTRMKGEEINALQMPFSISSSSNRFVYLNTLELDITESNLRQFVVLALQYRLHEFDERIHFVRKGLFQVVPGPLLNLFSGAEIETLVCSTPKISVDVLKQVTFYKDDMNMTTPQIIWFWEVLEEMTNEDRVLFIRFVSGRSRLAKSAREFRGLKFEIQFLDRDCDADTLFPESSTCFFLLRLPRYTDKDILKQKLMEAIHLSKAINTDDNILAEYLDGNESPVNSIDNSDVDE</sequence>
<keyword evidence="2" id="KW-0808">Transferase</keyword>
<dbReference type="InterPro" id="IPR008979">
    <property type="entry name" value="Galactose-bd-like_sf"/>
</dbReference>